<dbReference type="OrthoDB" id="44112at2759"/>
<evidence type="ECO:0000256" key="1">
    <source>
        <dbReference type="PROSITE-ProRule" id="PRU00339"/>
    </source>
</evidence>
<comment type="caution">
    <text evidence="3">The sequence shown here is derived from an EMBL/GenBank/DDBJ whole genome shotgun (WGS) entry which is preliminary data.</text>
</comment>
<dbReference type="EMBL" id="JAGRRH010000019">
    <property type="protein sequence ID" value="KAG7349541.1"/>
    <property type="molecule type" value="Genomic_DNA"/>
</dbReference>
<dbReference type="InterPro" id="IPR041664">
    <property type="entry name" value="AAA_16"/>
</dbReference>
<dbReference type="Proteomes" id="UP000693970">
    <property type="component" value="Unassembled WGS sequence"/>
</dbReference>
<evidence type="ECO:0000313" key="3">
    <source>
        <dbReference type="EMBL" id="KAG7349541.1"/>
    </source>
</evidence>
<dbReference type="SMART" id="SM00382">
    <property type="entry name" value="AAA"/>
    <property type="match status" value="1"/>
</dbReference>
<name>A0A9K3PJX4_9STRA</name>
<dbReference type="SMART" id="SM00028">
    <property type="entry name" value="TPR"/>
    <property type="match status" value="2"/>
</dbReference>
<evidence type="ECO:0000259" key="2">
    <source>
        <dbReference type="SMART" id="SM00382"/>
    </source>
</evidence>
<gene>
    <name evidence="3" type="ORF">IV203_012138</name>
</gene>
<feature type="repeat" description="TPR" evidence="1">
    <location>
        <begin position="1015"/>
        <end position="1048"/>
    </location>
</feature>
<keyword evidence="1" id="KW-0802">TPR repeat</keyword>
<accession>A0A9K3PJX4</accession>
<sequence>MSHASSNDSSAAHVSGEFEAGSVASTEYYVAQHGVDREKDARLTVIWESMRGKLFEREIHQHLLKEAYQRTILNDPNPKPSHEHSREVVLITGPSGTGKSFLARSLYENAYQDGVYILYGKCDFQQTNEPLAPFLHAFSEFVEEILHRSKKDPGILVAVKDAMTMATQDSDMEFLTDMIPAFARLIEPTNAPKAGSVAAVVSGESKRRASITRPNADTPGITILCKFLRQLCVSHDFRILLFIDDLQWLDAKSIKLFRRISSIFLQRFMLLGTCRGNEVNLHDDLAEMLRTIEDEGVRITDIQVGDLKLESISSMLQELLQVDDTKDVASLAFLAFRLTNGNPFFVVELMRSMFADQLLSLDQDGRWVWNEAEIIGRNQCLENSEISDAIVLGLIRDDHDPMREILQIASCLGAEFSLHHMKVACSDPSIVSRTLQVLIYRRIVLTTKEKGKYHWAHDRFQASAFNLIPEEKRANFKCKIALSLLTYFSQDDLVENAFLVTGLLFGGEDVFERDQEKEKIAELYSIAGVKAAQSSAFEEAAAYFRKGIALLPRDHWERDVLYSICQRLYNSLAEMECCLGNTVEVERLCSMILLHSKSLQDQMRAYDTRIYSLSYCNRMNESVQVAFEVLRKLGEPVPHKVGAFLRLKELITTRMILNRVTAESISHLPPLRDWKKAAALQIINIVFPAVLRSRPHYALLLTAKAIKITIRHGLSPLSAVLFSMFSMILCHPVGAIKEGLRIEDIGNGIFETFQANDLRSRMAVIRYAYVKPWTDSVKDCLPHLLTGASAGMMTGDFEMAFISSFCYSVDAILCGFPLEEHYETMQRVKERFTPLGQETVMFYLDGAIQLALNLLGETQDVKILSGEGFDESDSLKFCVETNNAAGMSFILLQKLFLALFLADYEEAVIVGRRLQKSANDNLTAFDVQYIPFLSGLSEMIMARQTKKTIYLRAGNRALKILEKVTRHSKGICWINKINLIKAERDVFNGMNDEAIVKFNLSIDMANRCGWTHEEALAYERIGKLYTEMNHPKEALSCYCKARDLYEKWGCTVKRRRLTELVSGRQESPLQ</sequence>
<dbReference type="PANTHER" id="PTHR43642">
    <property type="entry name" value="HYBRID SIGNAL TRANSDUCTION HISTIDINE KINASE G"/>
    <property type="match status" value="1"/>
</dbReference>
<organism evidence="3 4">
    <name type="scientific">Nitzschia inconspicua</name>
    <dbReference type="NCBI Taxonomy" id="303405"/>
    <lineage>
        <taxon>Eukaryota</taxon>
        <taxon>Sar</taxon>
        <taxon>Stramenopiles</taxon>
        <taxon>Ochrophyta</taxon>
        <taxon>Bacillariophyta</taxon>
        <taxon>Bacillariophyceae</taxon>
        <taxon>Bacillariophycidae</taxon>
        <taxon>Bacillariales</taxon>
        <taxon>Bacillariaceae</taxon>
        <taxon>Nitzschia</taxon>
    </lineage>
</organism>
<dbReference type="InterPro" id="IPR019734">
    <property type="entry name" value="TPR_rpt"/>
</dbReference>
<dbReference type="PROSITE" id="PS50005">
    <property type="entry name" value="TPR"/>
    <property type="match status" value="2"/>
</dbReference>
<reference evidence="3" key="2">
    <citation type="submission" date="2021-04" db="EMBL/GenBank/DDBJ databases">
        <authorList>
            <person name="Podell S."/>
        </authorList>
    </citation>
    <scope>NUCLEOTIDE SEQUENCE</scope>
    <source>
        <strain evidence="3">Hildebrandi</strain>
    </source>
</reference>
<feature type="domain" description="AAA+ ATPase" evidence="2">
    <location>
        <begin position="85"/>
        <end position="300"/>
    </location>
</feature>
<dbReference type="Pfam" id="PF13191">
    <property type="entry name" value="AAA_16"/>
    <property type="match status" value="1"/>
</dbReference>
<dbReference type="InterPro" id="IPR053159">
    <property type="entry name" value="Hybrid_Histidine_Kinase"/>
</dbReference>
<dbReference type="InterPro" id="IPR003593">
    <property type="entry name" value="AAA+_ATPase"/>
</dbReference>
<reference evidence="3" key="1">
    <citation type="journal article" date="2021" name="Sci. Rep.">
        <title>Diploid genomic architecture of Nitzschia inconspicua, an elite biomass production diatom.</title>
        <authorList>
            <person name="Oliver A."/>
            <person name="Podell S."/>
            <person name="Pinowska A."/>
            <person name="Traller J.C."/>
            <person name="Smith S.R."/>
            <person name="McClure R."/>
            <person name="Beliaev A."/>
            <person name="Bohutskyi P."/>
            <person name="Hill E.A."/>
            <person name="Rabines A."/>
            <person name="Zheng H."/>
            <person name="Allen L.Z."/>
            <person name="Kuo A."/>
            <person name="Grigoriev I.V."/>
            <person name="Allen A.E."/>
            <person name="Hazlebeck D."/>
            <person name="Allen E.E."/>
        </authorList>
    </citation>
    <scope>NUCLEOTIDE SEQUENCE</scope>
    <source>
        <strain evidence="3">Hildebrandi</strain>
    </source>
</reference>
<evidence type="ECO:0000313" key="4">
    <source>
        <dbReference type="Proteomes" id="UP000693970"/>
    </source>
</evidence>
<dbReference type="AlphaFoldDB" id="A0A9K3PJX4"/>
<feature type="repeat" description="TPR" evidence="1">
    <location>
        <begin position="521"/>
        <end position="554"/>
    </location>
</feature>
<proteinExistence type="predicted"/>
<protein>
    <submittedName>
        <fullName evidence="3">Multi-sensor signal transduction multi-kinase</fullName>
    </submittedName>
</protein>
<dbReference type="PANTHER" id="PTHR43642:SF1">
    <property type="entry name" value="HYBRID SIGNAL TRANSDUCTION HISTIDINE KINASE G"/>
    <property type="match status" value="1"/>
</dbReference>
<keyword evidence="4" id="KW-1185">Reference proteome</keyword>